<comment type="caution">
    <text evidence="6">The sequence shown here is derived from an EMBL/GenBank/DDBJ whole genome shotgun (WGS) entry which is preliminary data.</text>
</comment>
<protein>
    <submittedName>
        <fullName evidence="6">Vacuolar protein sorting 13</fullName>
    </submittedName>
</protein>
<evidence type="ECO:0000313" key="7">
    <source>
        <dbReference type="Proteomes" id="UP000078348"/>
    </source>
</evidence>
<organism evidence="6 7">
    <name type="scientific">Blastocystis sp. subtype 1 (strain ATCC 50177 / NandII)</name>
    <dbReference type="NCBI Taxonomy" id="478820"/>
    <lineage>
        <taxon>Eukaryota</taxon>
        <taxon>Sar</taxon>
        <taxon>Stramenopiles</taxon>
        <taxon>Bigyra</taxon>
        <taxon>Opalozoa</taxon>
        <taxon>Opalinata</taxon>
        <taxon>Blastocystidae</taxon>
        <taxon>Blastocystis</taxon>
    </lineage>
</organism>
<keyword evidence="3" id="KW-0812">Transmembrane</keyword>
<dbReference type="GO" id="GO:0045053">
    <property type="term" value="P:protein retention in Golgi apparatus"/>
    <property type="evidence" value="ECO:0007669"/>
    <property type="project" value="TreeGrafter"/>
</dbReference>
<feature type="domain" description="Vacuolar protein sorting-associated protein 13 VPS13 adaptor binding" evidence="4">
    <location>
        <begin position="1484"/>
        <end position="1775"/>
    </location>
</feature>
<evidence type="ECO:0000259" key="5">
    <source>
        <dbReference type="Pfam" id="PF25037"/>
    </source>
</evidence>
<dbReference type="PANTHER" id="PTHR16166">
    <property type="entry name" value="VACUOLAR PROTEIN SORTING-ASSOCIATED PROTEIN VPS13"/>
    <property type="match status" value="1"/>
</dbReference>
<sequence>MCSCKATTTSICCIGVFLRSFRLDCVEKDQEKLHCDDSTVIHKSFAIHDFNVYFDSSTNRSLSLKENMSFIFFPPPGSLHQASLTQSYSDAFLSYLLSDFSLSAEFACDLRRVEDRWGDPSEFVAAVTPLIAEEDKQPITSYLSSASCPLYWHSGEYHTEEEVCAYLRSQLQGVSLDANTLPIASHALLPLLKAPKPRLALTVSVAETAVRLDRQHLLFLSDLLNSLPASQPTSPPPSKVAVAPAASTTSTVSMAPTAPSKPQFTPRSLALFLAYSLFSSYPLFFITLFSVLCFPLCLFYSLAQALGSLLLFSSALLFLNRFLVDSTAALPDRRDEDRSKRDVSIDASLALQHIHVVFTDAEVGGCLRRVTENPADSAFMDMTLSSLQCTLRRGNTGLTLSVVAPLFSISDRQAVHQTGKELQIACVRDLRCDVTSSSTAATTVSVTTTLLNLNVFRPALLSLLRLFQAFSLSSSTESAQSAQPIQPAPITDWEKPTLCLNVAPKELSLTLLTDDYTPIGSLLLADASITVTSCPARLLLRIAAASCQLVQHDPVEEVVVRASRGDTPQIVFSFTHYSPLAPSYPHHAMDISLSLSPLHGTARLAFILRLLHSVTEGTLLSSFQSDEPVADPTPTDYSTGARLSLFFSSVSVHLPCDEGFRSRCELRADRLSLVTGDRSALFNTLVVRATPLHLLDCRVPQGSAVIVATPEAELKIHTSAALTRLSLSLGDSAVVLQPHTVERVLQAVQHLLANRTQSESTEVIEPAEELLTEVSDSDSEDSVEQAAARATFCFEAAVSSLCCTVSQPCLSPALSVATYLDEIGSHSSLTLVADAPFFSIKSSPSDRLFEARMRRCALEDASHSAFFRLGDDDSSALEARFALLDMDSSVHASVELGNSHVDFSPFLFTLPSLLLPLLPPSSPSPSSSPSQPSQPLSFSSYTKISAALSIHPIHLALYKDVASRACSFTLSVGLSAGFHSHFSRADFSCDLSSIRFVRGAAISQPSTGFNDLLIQSNVAFHCSLPNDLKEISCTLTSSPLNFVFDSFSLLQLKDIIQSTLASIKPSSSVNSLTPPPSTNSPITPSIASEVEPATHPPVVSVTVSLPLLRVILVSNTYHSILPVAFAELKNTLAAAELQEQFTSVTIKTNLAAKYFKTEYGQWEACIEPWPLSFHYLVDYAEPSSEPKTELELRADRLLSVNVTSALLRQTASYLDELDQLAILEPTSLAPLHASSPRQDETVRTETGENRGNDNFICFVNHCGKKIQVSVSNTTQTALAISEEEYAINDGEAFYSSILAFPAFQELLQEEAVSNDYQEVTIRCDGYESVALPLYAESCSVLPPRTVVLNAEDRQRVLVAHNHIQFGRKEVVLAGRVSVVNNSGLPLFFAFMEAAAPEPELVALLNHCEVYAPAACCCGGQLVLSTEAQCSMFEGYTRAHVPLNSFDDGATAELCVQIGRKQRCVRLFATRRRLVLPTYDEVYIIRITVLPCLVIHNLLPVEVDFAISDNQNTRNYEEGSVRATECYYAYSTPTDLQKCVLNVTLPGAKAVSKGEEIALKGRGVLQFDNAVISYEVVRGADNAVMIELFSDYWIVNKTTEVLMCCENLPFNYHYFFVDPHPITFSTATQPSQPLVPLFYSSLARRGAAEGSKHEFLLRTQGYKWSDSFSVDTVDLDGSIQLCPENAGSALNYSVSISFAPGEFVRTKIVTVAPMYVFFNTTPYVYALRQTGVNSPPLFLQPNTPTTFHWPDARAKHCLQFQNVSINSLWTEDVTLSLGEQLQEIRTPSGFLAPQGDERVLRVYMTQNHHQSYITLEYADSFKNRYFFARKNGNTSPTLIRDLICDKDFVVETAEEATNSRRSQLVHSIKGMSSRLKRKYSKKWEEMKIEKAGGTLTCAVRLEGVGVSLVGDERQEVLYGVIQGVNAEGQLLPDKSIRVNLTATRVQVDSSALDSRYPVVLGSPIHSPFYAGNAKEDDAAFRLQRTTRESLSLVEPRQPESCLDQSLLHFSISIPYHPSIIFVEYCELLVNEVDVAVDSKTLFAVADVFKAASQLDAHSLYSQQTTQIQLQRSLQLQYTLPSPTTSRSYLFTQSIFLYPIRIKLSFKSNAQLPITASFFNHPLIPTLFKAVFDAAGSVITNIDNAVITLSSFEASNLYLNEEDIVDRIVQHYLRQIKVRIYRILGAVNILGNPAELVSNFGQGVKALINESIQGVKQGPAEFIDGIGKGTKQLLSKTAFGLFNSVEKIADTLGNGVESLTMSDQYKADRAAGKTGLLHGVKSGVTELIQDITQSKGVMGKIEGVGKGAVGILTKPVGGILDDTSMLLGKMKDIARVEAVAPRVRLPRCVGFGDVLSPYDPFTAGGEAFMLALVRSGLAQSGERYVIHVPVSDSALVLYFTTERVAVVSVVEDCVVWSEVYPNVATTGSESHFLLMRGGADRKRGTDVPVQCSFGYRTLMDLVQDFLASARSRRSQRLFASFALRTCTCVEWVQHRESSTLENPIAVPIERVLMKNRNSKLIKAHVNDIQLEWEVTGCGYSWAVTNTIKEIRILHRLIFSMRTKPSGLTQMVPYDGDSFAILGEVEGVLQNYSSVLVYSPIDRMFKQSYHSFQKSIPCDFLQVGYRDALGNDRSDIDNEIFKTSLDVNGNLIGSRDKSSDSTFEFEKTRNRPVKYNRELMAKTLQAMKRVSEIQQVREKRFYEKRMALAKEHQRLSKKVVIARNVEMLQRMPAATKIDVTRAEQVREELKNRKAEILRQKQNKNRKV</sequence>
<dbReference type="Pfam" id="PF25037">
    <property type="entry name" value="VPS13_C"/>
    <property type="match status" value="1"/>
</dbReference>
<evidence type="ECO:0000256" key="1">
    <source>
        <dbReference type="ARBA" id="ARBA00006545"/>
    </source>
</evidence>
<feature type="coiled-coil region" evidence="2">
    <location>
        <begin position="2736"/>
        <end position="2763"/>
    </location>
</feature>
<dbReference type="OrthoDB" id="428159at2759"/>
<keyword evidence="2" id="KW-0175">Coiled coil</keyword>
<dbReference type="InterPro" id="IPR026847">
    <property type="entry name" value="VPS13"/>
</dbReference>
<keyword evidence="3" id="KW-1133">Transmembrane helix</keyword>
<dbReference type="Proteomes" id="UP000078348">
    <property type="component" value="Unassembled WGS sequence"/>
</dbReference>
<keyword evidence="7" id="KW-1185">Reference proteome</keyword>
<proteinExistence type="inferred from homology"/>
<feature type="transmembrane region" description="Helical" evidence="3">
    <location>
        <begin position="269"/>
        <end position="298"/>
    </location>
</feature>
<feature type="domain" description="Intermembrane lipid transfer protein VPS13-like C-terminal" evidence="5">
    <location>
        <begin position="2341"/>
        <end position="2422"/>
    </location>
</feature>
<comment type="similarity">
    <text evidence="1">Belongs to the VPS13 family.</text>
</comment>
<gene>
    <name evidence="6" type="ORF">AV274_3524</name>
</gene>
<dbReference type="PANTHER" id="PTHR16166:SF93">
    <property type="entry name" value="INTERMEMBRANE LIPID TRANSFER PROTEIN VPS13"/>
    <property type="match status" value="1"/>
</dbReference>
<dbReference type="InterPro" id="IPR009543">
    <property type="entry name" value="VPS13_VAB"/>
</dbReference>
<dbReference type="InterPro" id="IPR056748">
    <property type="entry name" value="VPS13-like_C"/>
</dbReference>
<reference evidence="6 7" key="1">
    <citation type="submission" date="2016-05" db="EMBL/GenBank/DDBJ databases">
        <title>Nuclear genome of Blastocystis sp. subtype 1 NandII.</title>
        <authorList>
            <person name="Gentekaki E."/>
            <person name="Curtis B."/>
            <person name="Stairs C."/>
            <person name="Eme L."/>
            <person name="Herman E."/>
            <person name="Klimes V."/>
            <person name="Arias M.C."/>
            <person name="Elias M."/>
            <person name="Hilliou F."/>
            <person name="Klute M."/>
            <person name="Malik S.-B."/>
            <person name="Pightling A."/>
            <person name="Rachubinski R."/>
            <person name="Salas D."/>
            <person name="Schlacht A."/>
            <person name="Suga H."/>
            <person name="Archibald J."/>
            <person name="Ball S.G."/>
            <person name="Clark G."/>
            <person name="Dacks J."/>
            <person name="Van Der Giezen M."/>
            <person name="Tsaousis A."/>
            <person name="Roger A."/>
        </authorList>
    </citation>
    <scope>NUCLEOTIDE SEQUENCE [LARGE SCALE GENOMIC DNA]</scope>
    <source>
        <strain evidence="7">ATCC 50177 / NandII</strain>
    </source>
</reference>
<dbReference type="GO" id="GO:0006623">
    <property type="term" value="P:protein targeting to vacuole"/>
    <property type="evidence" value="ECO:0007669"/>
    <property type="project" value="TreeGrafter"/>
</dbReference>
<dbReference type="Pfam" id="PF25036">
    <property type="entry name" value="VPS13_VAB"/>
    <property type="match status" value="1"/>
</dbReference>
<evidence type="ECO:0000259" key="4">
    <source>
        <dbReference type="Pfam" id="PF25036"/>
    </source>
</evidence>
<evidence type="ECO:0000256" key="3">
    <source>
        <dbReference type="SAM" id="Phobius"/>
    </source>
</evidence>
<accession>A0A196SCP4</accession>
<dbReference type="EMBL" id="LXWW01000210">
    <property type="protein sequence ID" value="OAO14820.1"/>
    <property type="molecule type" value="Genomic_DNA"/>
</dbReference>
<feature type="transmembrane region" description="Helical" evidence="3">
    <location>
        <begin position="305"/>
        <end position="324"/>
    </location>
</feature>
<evidence type="ECO:0000256" key="2">
    <source>
        <dbReference type="SAM" id="Coils"/>
    </source>
</evidence>
<name>A0A196SCP4_BLAHN</name>
<keyword evidence="3" id="KW-0472">Membrane</keyword>
<dbReference type="STRING" id="478820.A0A196SCP4"/>
<evidence type="ECO:0000313" key="6">
    <source>
        <dbReference type="EMBL" id="OAO14820.1"/>
    </source>
</evidence>